<evidence type="ECO:0000256" key="3">
    <source>
        <dbReference type="ARBA" id="ARBA00023004"/>
    </source>
</evidence>
<dbReference type="OrthoDB" id="6837at2157"/>
<dbReference type="Proteomes" id="UP000065473">
    <property type="component" value="Chromosome"/>
</dbReference>
<evidence type="ECO:0000313" key="7">
    <source>
        <dbReference type="EMBL" id="ALU30059.1"/>
    </source>
</evidence>
<dbReference type="EMBL" id="CP013694">
    <property type="protein sequence ID" value="ALU30059.1"/>
    <property type="molecule type" value="Genomic_DNA"/>
</dbReference>
<keyword evidence="4" id="KW-0411">Iron-sulfur</keyword>
<evidence type="ECO:0000256" key="2">
    <source>
        <dbReference type="ARBA" id="ARBA00022723"/>
    </source>
</evidence>
<dbReference type="SUPFAM" id="SSF50022">
    <property type="entry name" value="ISP domain"/>
    <property type="match status" value="1"/>
</dbReference>
<accession>A0A0U3FIG0</accession>
<evidence type="ECO:0000313" key="9">
    <source>
        <dbReference type="Proteomes" id="UP000060043"/>
    </source>
</evidence>
<keyword evidence="1" id="KW-0001">2Fe-2S</keyword>
<dbReference type="GeneID" id="14550011"/>
<evidence type="ECO:0000256" key="4">
    <source>
        <dbReference type="ARBA" id="ARBA00023014"/>
    </source>
</evidence>
<evidence type="ECO:0000313" key="10">
    <source>
        <dbReference type="Proteomes" id="UP000065473"/>
    </source>
</evidence>
<dbReference type="EMBL" id="CP013695">
    <property type="protein sequence ID" value="ALU30749.1"/>
    <property type="molecule type" value="Genomic_DNA"/>
</dbReference>
<gene>
    <name evidence="7" type="ORF">ATY89_09010</name>
    <name evidence="8" type="ORF">ATZ20_00420</name>
</gene>
<evidence type="ECO:0000259" key="6">
    <source>
        <dbReference type="PROSITE" id="PS51296"/>
    </source>
</evidence>
<dbReference type="GO" id="GO:0046872">
    <property type="term" value="F:metal ion binding"/>
    <property type="evidence" value="ECO:0007669"/>
    <property type="project" value="UniProtKB-KW"/>
</dbReference>
<dbReference type="OMA" id="RIRCHLH"/>
<dbReference type="PROSITE" id="PS51296">
    <property type="entry name" value="RIESKE"/>
    <property type="match status" value="1"/>
</dbReference>
<dbReference type="Pfam" id="PF00355">
    <property type="entry name" value="Rieske"/>
    <property type="match status" value="1"/>
</dbReference>
<dbReference type="PANTHER" id="PTHR21496">
    <property type="entry name" value="FERREDOXIN-RELATED"/>
    <property type="match status" value="1"/>
</dbReference>
<evidence type="ECO:0000256" key="1">
    <source>
        <dbReference type="ARBA" id="ARBA00022714"/>
    </source>
</evidence>
<comment type="cofactor">
    <cofactor evidence="5">
        <name>[2Fe-2S] cluster</name>
        <dbReference type="ChEBI" id="CHEBI:190135"/>
    </cofactor>
</comment>
<dbReference type="InterPro" id="IPR017941">
    <property type="entry name" value="Rieske_2Fe-2S"/>
</dbReference>
<dbReference type="PANTHER" id="PTHR21496:SF0">
    <property type="entry name" value="RIESKE DOMAIN-CONTAINING PROTEIN"/>
    <property type="match status" value="1"/>
</dbReference>
<keyword evidence="2" id="KW-0479">Metal-binding</keyword>
<dbReference type="InterPro" id="IPR036922">
    <property type="entry name" value="Rieske_2Fe-2S_sf"/>
</dbReference>
<organism evidence="7 10">
    <name type="scientific">Sulfolobus acidocaldarius</name>
    <dbReference type="NCBI Taxonomy" id="2285"/>
    <lineage>
        <taxon>Archaea</taxon>
        <taxon>Thermoproteota</taxon>
        <taxon>Thermoprotei</taxon>
        <taxon>Sulfolobales</taxon>
        <taxon>Sulfolobaceae</taxon>
        <taxon>Sulfolobus</taxon>
    </lineage>
</organism>
<dbReference type="STRING" id="1435377.SUSAZ_08735"/>
<reference evidence="9 10" key="1">
    <citation type="submission" date="2015-12" db="EMBL/GenBank/DDBJ databases">
        <title>A stable core within a dynamic pangenome in Sulfolobus acidocaldarius.</title>
        <authorList>
            <person name="Anderson R."/>
            <person name="Kouris A."/>
            <person name="Seward C."/>
            <person name="Campbell K."/>
            <person name="Whitaker R."/>
        </authorList>
    </citation>
    <scope>NUCLEOTIDE SEQUENCE [LARGE SCALE GENOMIC DNA]</scope>
    <source>
        <strain evidence="7 10">GG12-C01-09</strain>
        <strain evidence="8 9">NG05B_CO5_07</strain>
    </source>
</reference>
<evidence type="ECO:0000256" key="5">
    <source>
        <dbReference type="ARBA" id="ARBA00034078"/>
    </source>
</evidence>
<dbReference type="Proteomes" id="UP000060043">
    <property type="component" value="Chromosome"/>
</dbReference>
<dbReference type="AlphaFoldDB" id="A0A0U3FIG0"/>
<dbReference type="GO" id="GO:0051537">
    <property type="term" value="F:2 iron, 2 sulfur cluster binding"/>
    <property type="evidence" value="ECO:0007669"/>
    <property type="project" value="UniProtKB-KW"/>
</dbReference>
<proteinExistence type="predicted"/>
<feature type="domain" description="Rieske" evidence="6">
    <location>
        <begin position="2"/>
        <end position="107"/>
    </location>
</feature>
<keyword evidence="3" id="KW-0408">Iron</keyword>
<dbReference type="Gene3D" id="2.102.10.10">
    <property type="entry name" value="Rieske [2Fe-2S] iron-sulphur domain"/>
    <property type="match status" value="1"/>
</dbReference>
<evidence type="ECO:0000313" key="8">
    <source>
        <dbReference type="EMBL" id="ALU30749.1"/>
    </source>
</evidence>
<dbReference type="RefSeq" id="WP_011278630.1">
    <property type="nucleotide sequence ID" value="NZ_BHWZ01000004.1"/>
</dbReference>
<sequence length="110" mass="12557">MIRCTGLNNVKEGETKKIEIDGKDLLIVNIRGELKCFSRWCPHKGGDLAYGDFIGGNQIKCHLHGYIYNLDTGNAVYIPYRDGYGKWKDTLNLEVYRVVNKDGEICIEMK</sequence>
<name>A0A0U3FIG0_9CREN</name>
<protein>
    <submittedName>
        <fullName evidence="7">Rieske (2Fe-2S) protein</fullName>
    </submittedName>
</protein>